<feature type="compositionally biased region" description="Polar residues" evidence="1">
    <location>
        <begin position="41"/>
        <end position="62"/>
    </location>
</feature>
<dbReference type="AlphaFoldDB" id="A0A6G1J029"/>
<accession>A0A6G1J029</accession>
<dbReference type="Proteomes" id="UP000799291">
    <property type="component" value="Unassembled WGS sequence"/>
</dbReference>
<gene>
    <name evidence="2" type="ORF">K458DRAFT_418560</name>
</gene>
<name>A0A6G1J029_9PLEO</name>
<feature type="region of interest" description="Disordered" evidence="1">
    <location>
        <begin position="33"/>
        <end position="87"/>
    </location>
</feature>
<reference evidence="2" key="1">
    <citation type="journal article" date="2020" name="Stud. Mycol.">
        <title>101 Dothideomycetes genomes: a test case for predicting lifestyles and emergence of pathogens.</title>
        <authorList>
            <person name="Haridas S."/>
            <person name="Albert R."/>
            <person name="Binder M."/>
            <person name="Bloem J."/>
            <person name="Labutti K."/>
            <person name="Salamov A."/>
            <person name="Andreopoulos B."/>
            <person name="Baker S."/>
            <person name="Barry K."/>
            <person name="Bills G."/>
            <person name="Bluhm B."/>
            <person name="Cannon C."/>
            <person name="Castanera R."/>
            <person name="Culley D."/>
            <person name="Daum C."/>
            <person name="Ezra D."/>
            <person name="Gonzalez J."/>
            <person name="Henrissat B."/>
            <person name="Kuo A."/>
            <person name="Liang C."/>
            <person name="Lipzen A."/>
            <person name="Lutzoni F."/>
            <person name="Magnuson J."/>
            <person name="Mondo S."/>
            <person name="Nolan M."/>
            <person name="Ohm R."/>
            <person name="Pangilinan J."/>
            <person name="Park H.-J."/>
            <person name="Ramirez L."/>
            <person name="Alfaro M."/>
            <person name="Sun H."/>
            <person name="Tritt A."/>
            <person name="Yoshinaga Y."/>
            <person name="Zwiers L.-H."/>
            <person name="Turgeon B."/>
            <person name="Goodwin S."/>
            <person name="Spatafora J."/>
            <person name="Crous P."/>
            <person name="Grigoriev I."/>
        </authorList>
    </citation>
    <scope>NUCLEOTIDE SEQUENCE</scope>
    <source>
        <strain evidence="2">CBS 122367</strain>
    </source>
</reference>
<organism evidence="2 3">
    <name type="scientific">Lentithecium fluviatile CBS 122367</name>
    <dbReference type="NCBI Taxonomy" id="1168545"/>
    <lineage>
        <taxon>Eukaryota</taxon>
        <taxon>Fungi</taxon>
        <taxon>Dikarya</taxon>
        <taxon>Ascomycota</taxon>
        <taxon>Pezizomycotina</taxon>
        <taxon>Dothideomycetes</taxon>
        <taxon>Pleosporomycetidae</taxon>
        <taxon>Pleosporales</taxon>
        <taxon>Massarineae</taxon>
        <taxon>Lentitheciaceae</taxon>
        <taxon>Lentithecium</taxon>
    </lineage>
</organism>
<evidence type="ECO:0000313" key="3">
    <source>
        <dbReference type="Proteomes" id="UP000799291"/>
    </source>
</evidence>
<protein>
    <submittedName>
        <fullName evidence="2">Uncharacterized protein</fullName>
    </submittedName>
</protein>
<evidence type="ECO:0000313" key="2">
    <source>
        <dbReference type="EMBL" id="KAF2683573.1"/>
    </source>
</evidence>
<sequence>MYHLTPIPHPNLPSPHALNRKSVAASLRLARTKRTPAAMTPSPSNLSHILSTSTSGRPSTIQPPHKAQAQTVGLAGGARVSEKGIQR</sequence>
<evidence type="ECO:0000256" key="1">
    <source>
        <dbReference type="SAM" id="MobiDB-lite"/>
    </source>
</evidence>
<keyword evidence="3" id="KW-1185">Reference proteome</keyword>
<proteinExistence type="predicted"/>
<dbReference type="EMBL" id="MU005583">
    <property type="protein sequence ID" value="KAF2683573.1"/>
    <property type="molecule type" value="Genomic_DNA"/>
</dbReference>